<dbReference type="InterPro" id="IPR058792">
    <property type="entry name" value="Beta-barrel_RND_2"/>
</dbReference>
<dbReference type="PANTHER" id="PTHR30469:SF15">
    <property type="entry name" value="HLYD FAMILY OF SECRETION PROTEINS"/>
    <property type="match status" value="1"/>
</dbReference>
<dbReference type="InterPro" id="IPR006143">
    <property type="entry name" value="RND_pump_MFP"/>
</dbReference>
<dbReference type="Gene3D" id="2.40.30.170">
    <property type="match status" value="1"/>
</dbReference>
<dbReference type="Proteomes" id="UP000294830">
    <property type="component" value="Unassembled WGS sequence"/>
</dbReference>
<dbReference type="NCBIfam" id="TIGR01730">
    <property type="entry name" value="RND_mfp"/>
    <property type="match status" value="1"/>
</dbReference>
<reference evidence="5 6" key="1">
    <citation type="submission" date="2019-03" db="EMBL/GenBank/DDBJ databases">
        <title>Genomic Encyclopedia of Archaeal and Bacterial Type Strains, Phase II (KMG-II): from individual species to whole genera.</title>
        <authorList>
            <person name="Goeker M."/>
        </authorList>
    </citation>
    <scope>NUCLEOTIDE SEQUENCE [LARGE SCALE GENOMIC DNA]</scope>
    <source>
        <strain evidence="5 6">RL-C</strain>
    </source>
</reference>
<dbReference type="Gene3D" id="1.10.287.470">
    <property type="entry name" value="Helix hairpin bin"/>
    <property type="match status" value="1"/>
</dbReference>
<dbReference type="SUPFAM" id="SSF111369">
    <property type="entry name" value="HlyD-like secretion proteins"/>
    <property type="match status" value="1"/>
</dbReference>
<dbReference type="OrthoDB" id="9801814at2"/>
<dbReference type="GO" id="GO:1990281">
    <property type="term" value="C:efflux pump complex"/>
    <property type="evidence" value="ECO:0007669"/>
    <property type="project" value="TreeGrafter"/>
</dbReference>
<dbReference type="Pfam" id="PF25973">
    <property type="entry name" value="BSH_CzcB"/>
    <property type="match status" value="1"/>
</dbReference>
<dbReference type="AlphaFoldDB" id="A0A4R2EQ51"/>
<dbReference type="Pfam" id="PF25954">
    <property type="entry name" value="Beta-barrel_RND_2"/>
    <property type="match status" value="1"/>
</dbReference>
<dbReference type="EMBL" id="SLWB01000003">
    <property type="protein sequence ID" value="TCN70645.1"/>
    <property type="molecule type" value="Genomic_DNA"/>
</dbReference>
<organism evidence="5 6">
    <name type="scientific">Acetobacteroides hydrogenigenes</name>
    <dbReference type="NCBI Taxonomy" id="979970"/>
    <lineage>
        <taxon>Bacteria</taxon>
        <taxon>Pseudomonadati</taxon>
        <taxon>Bacteroidota</taxon>
        <taxon>Bacteroidia</taxon>
        <taxon>Bacteroidales</taxon>
        <taxon>Rikenellaceae</taxon>
        <taxon>Acetobacteroides</taxon>
    </lineage>
</organism>
<feature type="domain" description="CusB-like beta-barrel" evidence="2">
    <location>
        <begin position="206"/>
        <end position="277"/>
    </location>
</feature>
<dbReference type="Pfam" id="PF25989">
    <property type="entry name" value="YknX_C"/>
    <property type="match status" value="1"/>
</dbReference>
<dbReference type="InterPro" id="IPR058647">
    <property type="entry name" value="BSH_CzcB-like"/>
</dbReference>
<comment type="similarity">
    <text evidence="1">Belongs to the membrane fusion protein (MFP) (TC 8.A.1) family.</text>
</comment>
<sequence length="354" mass="38568">MKNRRKLLITTIVFLAASLFVVFKLKSNKQEMQDNIAYSQRKVDKIPVIVETATDGVLSENVVATGTLEPSESLTLVSETQGKIVKIYKQKGDRVSQGDAIVKVDDEVISANVLTAEANYMQYQKDVERLTRLANENAVTKRDLEQATIGMKKAKADLITAKKALSNTSIKSPINGFINNSSLTVGQFLAGGSPVCEIVNNSVLNLNVKISEAEVYKIKEGQIVGVRLSVFPEKKFSGRITAIAEKADASMKFNVEITLLNNSKTHLRSGLYAEVDFPVKNQSKVIIPKASIVGSMESPVVFIAQNGKAIKRTLIIGQSNDKQVEVLSGLSANEQVIVSGQLNLKDGDDINIVK</sequence>
<evidence type="ECO:0000259" key="3">
    <source>
        <dbReference type="Pfam" id="PF25973"/>
    </source>
</evidence>
<evidence type="ECO:0000256" key="1">
    <source>
        <dbReference type="ARBA" id="ARBA00009477"/>
    </source>
</evidence>
<dbReference type="RefSeq" id="WP_131838503.1">
    <property type="nucleotide sequence ID" value="NZ_SLWB01000003.1"/>
</dbReference>
<gene>
    <name evidence="5" type="ORF">CLV25_103165</name>
</gene>
<dbReference type="PANTHER" id="PTHR30469">
    <property type="entry name" value="MULTIDRUG RESISTANCE PROTEIN MDTA"/>
    <property type="match status" value="1"/>
</dbReference>
<dbReference type="Gene3D" id="2.40.50.100">
    <property type="match status" value="1"/>
</dbReference>
<name>A0A4R2EQ51_9BACT</name>
<feature type="domain" description="CzcB-like barrel-sandwich hybrid" evidence="3">
    <location>
        <begin position="75"/>
        <end position="198"/>
    </location>
</feature>
<accession>A0A4R2EQ51</accession>
<dbReference type="GO" id="GO:0015562">
    <property type="term" value="F:efflux transmembrane transporter activity"/>
    <property type="evidence" value="ECO:0007669"/>
    <property type="project" value="TreeGrafter"/>
</dbReference>
<evidence type="ECO:0000313" key="6">
    <source>
        <dbReference type="Proteomes" id="UP000294830"/>
    </source>
</evidence>
<evidence type="ECO:0000259" key="2">
    <source>
        <dbReference type="Pfam" id="PF25954"/>
    </source>
</evidence>
<comment type="caution">
    <text evidence="5">The sequence shown here is derived from an EMBL/GenBank/DDBJ whole genome shotgun (WGS) entry which is preliminary data.</text>
</comment>
<dbReference type="InterPro" id="IPR058637">
    <property type="entry name" value="YknX-like_C"/>
</dbReference>
<evidence type="ECO:0000259" key="4">
    <source>
        <dbReference type="Pfam" id="PF25989"/>
    </source>
</evidence>
<evidence type="ECO:0000313" key="5">
    <source>
        <dbReference type="EMBL" id="TCN70645.1"/>
    </source>
</evidence>
<feature type="domain" description="YknX-like C-terminal permuted SH3-like" evidence="4">
    <location>
        <begin position="287"/>
        <end position="351"/>
    </location>
</feature>
<dbReference type="Gene3D" id="2.40.420.20">
    <property type="match status" value="1"/>
</dbReference>
<proteinExistence type="inferred from homology"/>
<protein>
    <submittedName>
        <fullName evidence="5">RND family efflux transporter MFP subunit</fullName>
    </submittedName>
</protein>
<keyword evidence="6" id="KW-1185">Reference proteome</keyword>